<evidence type="ECO:0000259" key="3">
    <source>
        <dbReference type="Pfam" id="PF00483"/>
    </source>
</evidence>
<dbReference type="EC" id="2.7.7.27" evidence="5"/>
<keyword evidence="2" id="KW-0320">Glycogen biosynthesis</keyword>
<feature type="domain" description="Glucose-1-phosphate adenylyltransferase/Bifunctional protein GlmU-like C-terminal hexapeptide" evidence="4">
    <location>
        <begin position="287"/>
        <end position="354"/>
    </location>
</feature>
<dbReference type="SUPFAM" id="SSF53448">
    <property type="entry name" value="Nucleotide-diphospho-sugar transferases"/>
    <property type="match status" value="1"/>
</dbReference>
<dbReference type="Proteomes" id="UP000824002">
    <property type="component" value="Unassembled WGS sequence"/>
</dbReference>
<reference evidence="5" key="1">
    <citation type="submission" date="2020-10" db="EMBL/GenBank/DDBJ databases">
        <authorList>
            <person name="Gilroy R."/>
        </authorList>
    </citation>
    <scope>NUCLEOTIDE SEQUENCE</scope>
    <source>
        <strain evidence="5">CHK199-13235</strain>
    </source>
</reference>
<sequence>MTSKAICILFSESYGVSPNELAAERTLATVPFAGRYRLIDFALSSLVKARIYDIGVITKEHYGSLMDHLGWGKDWDLDRKTGGLKILTPFTKAESASTRNRSKIDALLSVKRFIEKIDQEYVILSDTNLVMNIDFKSMIQYHIDHEADITVLYQTKICPNHTGLVVETDPEGRVEDAYYSTIQHTEPQNMAFGVYVLSKKLLLSMLDRAYTFGWVDFDRDFITKNISKLRVYAFAHQGFSAVINTMADYYDASMKVLDSDIRRELFYSDTPIFTRVKNSVPTIYGFDGKASNSLVADGCKIDGEIRNCIIFRDVVVEKGAVLENSIIMQNTTIESGAHLNCVISDKDVTIGSGHMLSGYRTYPYVISKGQSV</sequence>
<accession>A0A9D1FL00</accession>
<gene>
    <name evidence="5" type="primary">glgD</name>
    <name evidence="5" type="ORF">IAB51_01275</name>
</gene>
<evidence type="ECO:0000256" key="2">
    <source>
        <dbReference type="ARBA" id="ARBA00023056"/>
    </source>
</evidence>
<dbReference type="GO" id="GO:0005978">
    <property type="term" value="P:glycogen biosynthetic process"/>
    <property type="evidence" value="ECO:0007669"/>
    <property type="project" value="UniProtKB-KW"/>
</dbReference>
<name>A0A9D1FL00_9FIRM</name>
<dbReference type="Pfam" id="PF24894">
    <property type="entry name" value="Hexapep_GlmU"/>
    <property type="match status" value="1"/>
</dbReference>
<dbReference type="CDD" id="cd04651">
    <property type="entry name" value="LbH_G1P_AT_C"/>
    <property type="match status" value="1"/>
</dbReference>
<dbReference type="AlphaFoldDB" id="A0A9D1FL00"/>
<dbReference type="NCBIfam" id="TIGR02092">
    <property type="entry name" value="glgD"/>
    <property type="match status" value="1"/>
</dbReference>
<dbReference type="EMBL" id="DVJP01000015">
    <property type="protein sequence ID" value="HIS75417.1"/>
    <property type="molecule type" value="Genomic_DNA"/>
</dbReference>
<proteinExistence type="inferred from homology"/>
<evidence type="ECO:0000313" key="6">
    <source>
        <dbReference type="Proteomes" id="UP000824002"/>
    </source>
</evidence>
<dbReference type="InterPro" id="IPR011831">
    <property type="entry name" value="ADP-Glc_PPase"/>
</dbReference>
<comment type="similarity">
    <text evidence="1">Belongs to the bacterial/plant glucose-1-phosphate adenylyltransferase family.</text>
</comment>
<comment type="caution">
    <text evidence="5">The sequence shown here is derived from an EMBL/GenBank/DDBJ whole genome shotgun (WGS) entry which is preliminary data.</text>
</comment>
<dbReference type="Gene3D" id="2.160.10.10">
    <property type="entry name" value="Hexapeptide repeat proteins"/>
    <property type="match status" value="1"/>
</dbReference>
<dbReference type="InterPro" id="IPR056818">
    <property type="entry name" value="GlmU/GlgC-like_hexapep"/>
</dbReference>
<dbReference type="Pfam" id="PF00483">
    <property type="entry name" value="NTP_transferase"/>
    <property type="match status" value="1"/>
</dbReference>
<dbReference type="InterPro" id="IPR011832">
    <property type="entry name" value="GlgDAde_trans"/>
</dbReference>
<reference evidence="5" key="2">
    <citation type="journal article" date="2021" name="PeerJ">
        <title>Extensive microbial diversity within the chicken gut microbiome revealed by metagenomics and culture.</title>
        <authorList>
            <person name="Gilroy R."/>
            <person name="Ravi A."/>
            <person name="Getino M."/>
            <person name="Pursley I."/>
            <person name="Horton D.L."/>
            <person name="Alikhan N.F."/>
            <person name="Baker D."/>
            <person name="Gharbi K."/>
            <person name="Hall N."/>
            <person name="Watson M."/>
            <person name="Adriaenssens E.M."/>
            <person name="Foster-Nyarko E."/>
            <person name="Jarju S."/>
            <person name="Secka A."/>
            <person name="Antonio M."/>
            <person name="Oren A."/>
            <person name="Chaudhuri R.R."/>
            <person name="La Ragione R."/>
            <person name="Hildebrand F."/>
            <person name="Pallen M.J."/>
        </authorList>
    </citation>
    <scope>NUCLEOTIDE SEQUENCE</scope>
    <source>
        <strain evidence="5">CHK199-13235</strain>
    </source>
</reference>
<dbReference type="InterPro" id="IPR011004">
    <property type="entry name" value="Trimer_LpxA-like_sf"/>
</dbReference>
<dbReference type="PANTHER" id="PTHR43523:SF6">
    <property type="entry name" value="GLYCOGEN BIOSYNTHESIS PROTEIN GLGD"/>
    <property type="match status" value="1"/>
</dbReference>
<dbReference type="Gene3D" id="3.90.550.10">
    <property type="entry name" value="Spore Coat Polysaccharide Biosynthesis Protein SpsA, Chain A"/>
    <property type="match status" value="1"/>
</dbReference>
<organism evidence="5 6">
    <name type="scientific">Candidatus Merdivicinus excrementipullorum</name>
    <dbReference type="NCBI Taxonomy" id="2840867"/>
    <lineage>
        <taxon>Bacteria</taxon>
        <taxon>Bacillati</taxon>
        <taxon>Bacillota</taxon>
        <taxon>Clostridia</taxon>
        <taxon>Eubacteriales</taxon>
        <taxon>Oscillospiraceae</taxon>
        <taxon>Oscillospiraceae incertae sedis</taxon>
        <taxon>Candidatus Merdivicinus</taxon>
    </lineage>
</organism>
<dbReference type="PANTHER" id="PTHR43523">
    <property type="entry name" value="GLUCOSE-1-PHOSPHATE ADENYLYLTRANSFERASE-RELATED"/>
    <property type="match status" value="1"/>
</dbReference>
<keyword evidence="5" id="KW-0808">Transferase</keyword>
<keyword evidence="5" id="KW-0548">Nucleotidyltransferase</keyword>
<dbReference type="SUPFAM" id="SSF51161">
    <property type="entry name" value="Trimeric LpxA-like enzymes"/>
    <property type="match status" value="1"/>
</dbReference>
<feature type="domain" description="Nucleotidyl transferase" evidence="3">
    <location>
        <begin position="28"/>
        <end position="207"/>
    </location>
</feature>
<dbReference type="InterPro" id="IPR029044">
    <property type="entry name" value="Nucleotide-diphossugar_trans"/>
</dbReference>
<dbReference type="GO" id="GO:0008878">
    <property type="term" value="F:glucose-1-phosphate adenylyltransferase activity"/>
    <property type="evidence" value="ECO:0007669"/>
    <property type="project" value="UniProtKB-EC"/>
</dbReference>
<protein>
    <submittedName>
        <fullName evidence="5">Glucose-1-phosphate adenylyltransferase subunit GlgD</fullName>
        <ecNumber evidence="5">2.7.7.27</ecNumber>
    </submittedName>
</protein>
<evidence type="ECO:0000256" key="1">
    <source>
        <dbReference type="ARBA" id="ARBA00010443"/>
    </source>
</evidence>
<dbReference type="InterPro" id="IPR005835">
    <property type="entry name" value="NTP_transferase_dom"/>
</dbReference>
<evidence type="ECO:0000259" key="4">
    <source>
        <dbReference type="Pfam" id="PF24894"/>
    </source>
</evidence>
<evidence type="ECO:0000313" key="5">
    <source>
        <dbReference type="EMBL" id="HIS75417.1"/>
    </source>
</evidence>